<evidence type="ECO:0000313" key="3">
    <source>
        <dbReference type="EMBL" id="MBH1930731.1"/>
    </source>
</evidence>
<keyword evidence="8" id="KW-1185">Reference proteome</keyword>
<evidence type="ECO:0000313" key="6">
    <source>
        <dbReference type="Proteomes" id="UP000281904"/>
    </source>
</evidence>
<dbReference type="InterPro" id="IPR036937">
    <property type="entry name" value="Adhesion_dom_fimbrial_sf"/>
</dbReference>
<dbReference type="Pfam" id="PF00419">
    <property type="entry name" value="Fimbrial"/>
    <property type="match status" value="1"/>
</dbReference>
<dbReference type="InterPro" id="IPR050263">
    <property type="entry name" value="Bact_Fimbrial_Adh_Pro"/>
</dbReference>
<evidence type="ECO:0000313" key="7">
    <source>
        <dbReference type="Proteomes" id="UP000307968"/>
    </source>
</evidence>
<dbReference type="Proteomes" id="UP000624159">
    <property type="component" value="Unassembled WGS sequence"/>
</dbReference>
<keyword evidence="1" id="KW-0472">Membrane</keyword>
<organism evidence="4 6">
    <name type="scientific">Serratia rubidaea</name>
    <name type="common">Serratia marinorubra</name>
    <dbReference type="NCBI Taxonomy" id="61652"/>
    <lineage>
        <taxon>Bacteria</taxon>
        <taxon>Pseudomonadati</taxon>
        <taxon>Pseudomonadota</taxon>
        <taxon>Gammaproteobacteria</taxon>
        <taxon>Enterobacterales</taxon>
        <taxon>Yersiniaceae</taxon>
        <taxon>Serratia</taxon>
    </lineage>
</organism>
<feature type="domain" description="Fimbrial-type adhesion" evidence="2">
    <location>
        <begin position="61"/>
        <end position="218"/>
    </location>
</feature>
<keyword evidence="1" id="KW-0812">Transmembrane</keyword>
<reference evidence="4 6" key="1">
    <citation type="submission" date="2018-12" db="EMBL/GenBank/DDBJ databases">
        <authorList>
            <consortium name="Pathogen Informatics"/>
        </authorList>
    </citation>
    <scope>NUCLEOTIDE SEQUENCE [LARGE SCALE GENOMIC DNA]</scope>
    <source>
        <strain evidence="4 6">NCTC10036</strain>
        <strain evidence="5 7">NCTC12971</strain>
    </source>
</reference>
<evidence type="ECO:0000259" key="2">
    <source>
        <dbReference type="Pfam" id="PF00419"/>
    </source>
</evidence>
<dbReference type="InterPro" id="IPR000259">
    <property type="entry name" value="Adhesion_dom_fimbrial"/>
</dbReference>
<dbReference type="GO" id="GO:0009289">
    <property type="term" value="C:pilus"/>
    <property type="evidence" value="ECO:0007669"/>
    <property type="project" value="InterPro"/>
</dbReference>
<dbReference type="GeneID" id="61763575"/>
<dbReference type="PANTHER" id="PTHR33420:SF26">
    <property type="entry name" value="FIMBRIAL SUBUNIT"/>
    <property type="match status" value="1"/>
</dbReference>
<dbReference type="Gene3D" id="2.60.40.1090">
    <property type="entry name" value="Fimbrial-type adhesion domain"/>
    <property type="match status" value="1"/>
</dbReference>
<dbReference type="SUPFAM" id="SSF49401">
    <property type="entry name" value="Bacterial adhesins"/>
    <property type="match status" value="1"/>
</dbReference>
<dbReference type="PANTHER" id="PTHR33420">
    <property type="entry name" value="FIMBRIAL SUBUNIT ELFA-RELATED"/>
    <property type="match status" value="1"/>
</dbReference>
<evidence type="ECO:0000313" key="8">
    <source>
        <dbReference type="Proteomes" id="UP000624159"/>
    </source>
</evidence>
<dbReference type="RefSeq" id="WP_054306290.1">
    <property type="nucleotide sequence ID" value="NZ_CAMIPJ010000004.1"/>
</dbReference>
<accession>A0A3S4YLD4</accession>
<sequence>MRRKSQKLSGRAFIRYQRRLIGLTVAAAMMLPLTAGVVVMLMPPAQAVDNWDVEGANGVLHVRGALSESACSLEMATARQEVWLGELGSAGFQQPGDRGTPVAFQLRLKDCLRAPASNRDPWGGALAWSGSQPAVSVSFTAPADADAPSLIRVSGVSGLALRLADSAGAPVRLGARNAPRLLTPGQNTLTYTITPVRTPATLGVGAYRATIDFRLYYD</sequence>
<evidence type="ECO:0000256" key="1">
    <source>
        <dbReference type="SAM" id="Phobius"/>
    </source>
</evidence>
<evidence type="ECO:0000313" key="5">
    <source>
        <dbReference type="EMBL" id="VTP59654.1"/>
    </source>
</evidence>
<dbReference type="InterPro" id="IPR008966">
    <property type="entry name" value="Adhesion_dom_sf"/>
</dbReference>
<dbReference type="Proteomes" id="UP000281904">
    <property type="component" value="Chromosome"/>
</dbReference>
<dbReference type="EMBL" id="LR134493">
    <property type="protein sequence ID" value="VEI63320.1"/>
    <property type="molecule type" value="Genomic_DNA"/>
</dbReference>
<gene>
    <name evidence="4" type="primary">fimA_1</name>
    <name evidence="5" type="synonym">fimA</name>
    <name evidence="3" type="ORF">I5U13_13835</name>
    <name evidence="4" type="ORF">NCTC10036_01472</name>
    <name evidence="5" type="ORF">NCTC12971_00078</name>
</gene>
<dbReference type="EMBL" id="LR590463">
    <property type="protein sequence ID" value="VTP59654.1"/>
    <property type="molecule type" value="Genomic_DNA"/>
</dbReference>
<keyword evidence="1" id="KW-1133">Transmembrane helix</keyword>
<feature type="transmembrane region" description="Helical" evidence="1">
    <location>
        <begin position="20"/>
        <end position="42"/>
    </location>
</feature>
<name>A0A3S4YLD4_SERRU</name>
<dbReference type="Proteomes" id="UP000307968">
    <property type="component" value="Chromosome"/>
</dbReference>
<protein>
    <submittedName>
        <fullName evidence="3">Type 1 fimbrial protein</fullName>
    </submittedName>
    <submittedName>
        <fullName evidence="4">Type-1A pilin</fullName>
    </submittedName>
</protein>
<dbReference type="AlphaFoldDB" id="A0A3S4YLD4"/>
<dbReference type="EMBL" id="JADULK010000006">
    <property type="protein sequence ID" value="MBH1930731.1"/>
    <property type="molecule type" value="Genomic_DNA"/>
</dbReference>
<dbReference type="GO" id="GO:0043709">
    <property type="term" value="P:cell adhesion involved in single-species biofilm formation"/>
    <property type="evidence" value="ECO:0007669"/>
    <property type="project" value="TreeGrafter"/>
</dbReference>
<evidence type="ECO:0000313" key="4">
    <source>
        <dbReference type="EMBL" id="VEI63320.1"/>
    </source>
</evidence>
<proteinExistence type="predicted"/>
<reference evidence="3 8" key="2">
    <citation type="submission" date="2020-11" db="EMBL/GenBank/DDBJ databases">
        <title>Enhanced detection system for hospital associated transmission using whole genome sequencing surveillance.</title>
        <authorList>
            <person name="Harrison L.H."/>
            <person name="Van Tyne D."/>
            <person name="Marsh J.W."/>
            <person name="Griffith M.P."/>
            <person name="Snyder D.J."/>
            <person name="Cooper V.S."/>
            <person name="Mustapha M."/>
        </authorList>
    </citation>
    <scope>NUCLEOTIDE SEQUENCE [LARGE SCALE GENOMIC DNA]</scope>
    <source>
        <strain evidence="3 8">SER00230</strain>
    </source>
</reference>